<reference evidence="3" key="1">
    <citation type="submission" date="2022-08" db="EMBL/GenBank/DDBJ databases">
        <title>The genomic sequence of strain Paenibacillus sp. SCIV0701.</title>
        <authorList>
            <person name="Zhao H."/>
        </authorList>
    </citation>
    <scope>NUCLEOTIDE SEQUENCE</scope>
    <source>
        <strain evidence="3">SCIV0701</strain>
    </source>
</reference>
<dbReference type="InterPro" id="IPR051203">
    <property type="entry name" value="Polysaccharide_Synthase-Rel"/>
</dbReference>
<feature type="domain" description="Polysaccharide biosynthesis protein CapD-like" evidence="2">
    <location>
        <begin position="33"/>
        <end position="315"/>
    </location>
</feature>
<evidence type="ECO:0000256" key="1">
    <source>
        <dbReference type="ARBA" id="ARBA00007430"/>
    </source>
</evidence>
<dbReference type="Proteomes" id="UP001141950">
    <property type="component" value="Unassembled WGS sequence"/>
</dbReference>
<dbReference type="InterPro" id="IPR036291">
    <property type="entry name" value="NAD(P)-bd_dom_sf"/>
</dbReference>
<dbReference type="InterPro" id="IPR003869">
    <property type="entry name" value="Polysac_CapD-like"/>
</dbReference>
<comment type="similarity">
    <text evidence="1">Belongs to the polysaccharide synthase family.</text>
</comment>
<dbReference type="CDD" id="cd05237">
    <property type="entry name" value="UDP_invert_4-6DH_SDR_e"/>
    <property type="match status" value="1"/>
</dbReference>
<dbReference type="PANTHER" id="PTHR43318">
    <property type="entry name" value="UDP-N-ACETYLGLUCOSAMINE 4,6-DEHYDRATASE"/>
    <property type="match status" value="1"/>
</dbReference>
<protein>
    <submittedName>
        <fullName evidence="3">Polysaccharide biosynthesis protein</fullName>
    </submittedName>
</protein>
<dbReference type="AlphaFoldDB" id="A0A9X2SAD2"/>
<dbReference type="Gene3D" id="3.40.50.720">
    <property type="entry name" value="NAD(P)-binding Rossmann-like Domain"/>
    <property type="match status" value="1"/>
</dbReference>
<accession>A0A9X2SAD2</accession>
<evidence type="ECO:0000313" key="4">
    <source>
        <dbReference type="Proteomes" id="UP001141950"/>
    </source>
</evidence>
<dbReference type="EMBL" id="JANIPJ010000006">
    <property type="protein sequence ID" value="MCR2804443.1"/>
    <property type="molecule type" value="Genomic_DNA"/>
</dbReference>
<dbReference type="Pfam" id="PF02719">
    <property type="entry name" value="Polysacc_synt_2"/>
    <property type="match status" value="1"/>
</dbReference>
<comment type="caution">
    <text evidence="3">The sequence shown here is derived from an EMBL/GenBank/DDBJ whole genome shotgun (WGS) entry which is preliminary data.</text>
</comment>
<organism evidence="3 4">
    <name type="scientific">Paenibacillus soyae</name>
    <dbReference type="NCBI Taxonomy" id="2969249"/>
    <lineage>
        <taxon>Bacteria</taxon>
        <taxon>Bacillati</taxon>
        <taxon>Bacillota</taxon>
        <taxon>Bacilli</taxon>
        <taxon>Bacillales</taxon>
        <taxon>Paenibacillaceae</taxon>
        <taxon>Paenibacillus</taxon>
    </lineage>
</organism>
<name>A0A9X2SAD2_9BACL</name>
<gene>
    <name evidence="3" type="ORF">NQZ67_11170</name>
</gene>
<dbReference type="SUPFAM" id="SSF51735">
    <property type="entry name" value="NAD(P)-binding Rossmann-fold domains"/>
    <property type="match status" value="1"/>
</dbReference>
<evidence type="ECO:0000259" key="2">
    <source>
        <dbReference type="Pfam" id="PF02719"/>
    </source>
</evidence>
<dbReference type="PANTHER" id="PTHR43318:SF1">
    <property type="entry name" value="POLYSACCHARIDE BIOSYNTHESIS PROTEIN EPSC-RELATED"/>
    <property type="match status" value="1"/>
</dbReference>
<sequence length="366" mass="40059">MDIDALDVSRLLGRQSVKAASPGAVQYLMGSVVLITGAGGSIGSELALQVAAQRPKKLLLLGHGENSIFSIDMIVRERFPELAVESIIADIQDRNQMNEVFRLHQPELVFHAAAHKHVPLMEKNPLAAILNNVWGTRNVAEISMQYGVKKFIFISTDKAVYPANVMGATKRVSEMIIQQLSENSQTQFAVVRFGNVLESRGSVIPIFKKQLAEGGPLTVSHPDMVRYFMSIPEAVHLVLQAGALSKGGEIFILDMGEPVNVLELAKALIRLAGLEPERDIPITFIGIRPGEKVKESLTYDEEIVSPSSHPNISVIIPKPLNTERLLQDLEQLENLLPRQSDAVMAVLERIIANGQQDSPLGMIGSE</sequence>
<dbReference type="RefSeq" id="WP_257445485.1">
    <property type="nucleotide sequence ID" value="NZ_JANIPJ010000006.1"/>
</dbReference>
<evidence type="ECO:0000313" key="3">
    <source>
        <dbReference type="EMBL" id="MCR2804443.1"/>
    </source>
</evidence>
<proteinExistence type="inferred from homology"/>
<keyword evidence="4" id="KW-1185">Reference proteome</keyword>